<dbReference type="Gene3D" id="1.10.510.10">
    <property type="entry name" value="Transferase(Phosphotransferase) domain 1"/>
    <property type="match status" value="1"/>
</dbReference>
<dbReference type="InterPro" id="IPR011009">
    <property type="entry name" value="Kinase-like_dom_sf"/>
</dbReference>
<dbReference type="PROSITE" id="PS00109">
    <property type="entry name" value="PROTEIN_KINASE_TYR"/>
    <property type="match status" value="1"/>
</dbReference>
<comment type="function">
    <text evidence="1">Component of the EKC/KEOPS complex that is required for the formation of a threonylcarbamoyl group on adenosine at position 37 (t(6)A37) in tRNAs that read codons beginning with adenine. The complex is probably involved in the transfer of the threonylcarbamoyl moiety of threonylcarbamoyl-AMP (TC-AMP) to the N6 group of A37. BUD32 has ATPase activity in the context of the EKC/KEOPS complex and likely plays a supporting role to the catalytic subunit KAE1. The EKC/KEOPS complex also promotes both telomere uncapping and telomere elongation. The complex is required for efficient recruitment of transcriptional coactivators.</text>
</comment>
<dbReference type="EMBL" id="JAKJXO020000020">
    <property type="protein sequence ID" value="KAL1592650.1"/>
    <property type="molecule type" value="Genomic_DNA"/>
</dbReference>
<evidence type="ECO:0000256" key="6">
    <source>
        <dbReference type="ARBA" id="ARBA00030980"/>
    </source>
</evidence>
<evidence type="ECO:0000313" key="12">
    <source>
        <dbReference type="Proteomes" id="UP001521785"/>
    </source>
</evidence>
<feature type="domain" description="Protein kinase" evidence="10">
    <location>
        <begin position="21"/>
        <end position="312"/>
    </location>
</feature>
<evidence type="ECO:0000256" key="7">
    <source>
        <dbReference type="ARBA" id="ARBA00033194"/>
    </source>
</evidence>
<gene>
    <name evidence="11" type="ORF">SLS60_011066</name>
</gene>
<reference evidence="11 12" key="1">
    <citation type="submission" date="2024-02" db="EMBL/GenBank/DDBJ databases">
        <title>De novo assembly and annotation of 12 fungi associated with fruit tree decline syndrome in Ontario, Canada.</title>
        <authorList>
            <person name="Sulman M."/>
            <person name="Ellouze W."/>
            <person name="Ilyukhin E."/>
        </authorList>
    </citation>
    <scope>NUCLEOTIDE SEQUENCE [LARGE SCALE GENOMIC DNA]</scope>
    <source>
        <strain evidence="11 12">M42-189</strain>
    </source>
</reference>
<sequence length="312" mass="34659">MEINPKHSSKEDVATVTKGIYEPILLAGTGGVGDTWICKRNPPAAAAAPATETSAEEGQMIPLYAVKLPSERRQEFLQQEITALWYVTLSIAAPTDKHLQKYVDHDKSTGNEKDAAWLASKAVMGCTLLQLTQAAEAFHMALPKPLVLTIALQLCDALQALRELEPQFFHEDLALSNIMLDVEKRGDNGAPTVVIIDFGRGRSRKTSHEHDLDLSMFHRDVGQIADLCDTVVGQDPMWDSFVEVLVPSKQFQLEGAPYQSFRTRFKAYGDRIWDSMSEEEKQIIDAMLKEASKVMLKARAMVTEAVAKNDKD</sequence>
<accession>A0ABR3QKI5</accession>
<evidence type="ECO:0000313" key="11">
    <source>
        <dbReference type="EMBL" id="KAL1592650.1"/>
    </source>
</evidence>
<evidence type="ECO:0000259" key="10">
    <source>
        <dbReference type="PROSITE" id="PS50011"/>
    </source>
</evidence>
<evidence type="ECO:0000256" key="1">
    <source>
        <dbReference type="ARBA" id="ARBA00003747"/>
    </source>
</evidence>
<dbReference type="EC" id="2.7.11.1" evidence="3"/>
<protein>
    <recommendedName>
        <fullName evidence="5">EKC/KEOPS complex subunit BUD32</fullName>
        <ecNumber evidence="3">2.7.11.1</ecNumber>
    </recommendedName>
    <alternativeName>
        <fullName evidence="6 7">Atypical Serine/threonine protein kinase BUD32</fullName>
    </alternativeName>
    <alternativeName>
        <fullName evidence="4">EKC/KEOPS complex subunit bud32</fullName>
    </alternativeName>
</protein>
<evidence type="ECO:0000256" key="4">
    <source>
        <dbReference type="ARBA" id="ARBA00013948"/>
    </source>
</evidence>
<keyword evidence="12" id="KW-1185">Reference proteome</keyword>
<evidence type="ECO:0000256" key="2">
    <source>
        <dbReference type="ARBA" id="ARBA00011534"/>
    </source>
</evidence>
<dbReference type="SUPFAM" id="SSF56112">
    <property type="entry name" value="Protein kinase-like (PK-like)"/>
    <property type="match status" value="1"/>
</dbReference>
<evidence type="ECO:0000256" key="9">
    <source>
        <dbReference type="ARBA" id="ARBA00048679"/>
    </source>
</evidence>
<dbReference type="SMART" id="SM00220">
    <property type="entry name" value="S_TKc"/>
    <property type="match status" value="1"/>
</dbReference>
<comment type="subunit">
    <text evidence="2">Component of the EKC/KEOPS complex composed of at least BUD32, CGI121, GON7, KAE1 and PCC1; the whole complex dimerizes.</text>
</comment>
<dbReference type="Proteomes" id="UP001521785">
    <property type="component" value="Unassembled WGS sequence"/>
</dbReference>
<comment type="caution">
    <text evidence="11">The sequence shown here is derived from an EMBL/GenBank/DDBJ whole genome shotgun (WGS) entry which is preliminary data.</text>
</comment>
<proteinExistence type="predicted"/>
<comment type="catalytic activity">
    <reaction evidence="9">
        <text>L-seryl-[protein] + ATP = O-phospho-L-seryl-[protein] + ADP + H(+)</text>
        <dbReference type="Rhea" id="RHEA:17989"/>
        <dbReference type="Rhea" id="RHEA-COMP:9863"/>
        <dbReference type="Rhea" id="RHEA-COMP:11604"/>
        <dbReference type="ChEBI" id="CHEBI:15378"/>
        <dbReference type="ChEBI" id="CHEBI:29999"/>
        <dbReference type="ChEBI" id="CHEBI:30616"/>
        <dbReference type="ChEBI" id="CHEBI:83421"/>
        <dbReference type="ChEBI" id="CHEBI:456216"/>
        <dbReference type="EC" id="2.7.11.1"/>
    </reaction>
</comment>
<name>A0ABR3QKI5_9PLEO</name>
<evidence type="ECO:0000256" key="5">
    <source>
        <dbReference type="ARBA" id="ARBA00019973"/>
    </source>
</evidence>
<evidence type="ECO:0000256" key="3">
    <source>
        <dbReference type="ARBA" id="ARBA00012513"/>
    </source>
</evidence>
<dbReference type="PROSITE" id="PS50011">
    <property type="entry name" value="PROTEIN_KINASE_DOM"/>
    <property type="match status" value="1"/>
</dbReference>
<dbReference type="InterPro" id="IPR000719">
    <property type="entry name" value="Prot_kinase_dom"/>
</dbReference>
<evidence type="ECO:0000256" key="8">
    <source>
        <dbReference type="ARBA" id="ARBA00047899"/>
    </source>
</evidence>
<dbReference type="InterPro" id="IPR008266">
    <property type="entry name" value="Tyr_kinase_AS"/>
</dbReference>
<comment type="catalytic activity">
    <reaction evidence="8">
        <text>L-threonyl-[protein] + ATP = O-phospho-L-threonyl-[protein] + ADP + H(+)</text>
        <dbReference type="Rhea" id="RHEA:46608"/>
        <dbReference type="Rhea" id="RHEA-COMP:11060"/>
        <dbReference type="Rhea" id="RHEA-COMP:11605"/>
        <dbReference type="ChEBI" id="CHEBI:15378"/>
        <dbReference type="ChEBI" id="CHEBI:30013"/>
        <dbReference type="ChEBI" id="CHEBI:30616"/>
        <dbReference type="ChEBI" id="CHEBI:61977"/>
        <dbReference type="ChEBI" id="CHEBI:456216"/>
        <dbReference type="EC" id="2.7.11.1"/>
    </reaction>
</comment>
<organism evidence="11 12">
    <name type="scientific">Paraconiothyrium brasiliense</name>
    <dbReference type="NCBI Taxonomy" id="300254"/>
    <lineage>
        <taxon>Eukaryota</taxon>
        <taxon>Fungi</taxon>
        <taxon>Dikarya</taxon>
        <taxon>Ascomycota</taxon>
        <taxon>Pezizomycotina</taxon>
        <taxon>Dothideomycetes</taxon>
        <taxon>Pleosporomycetidae</taxon>
        <taxon>Pleosporales</taxon>
        <taxon>Massarineae</taxon>
        <taxon>Didymosphaeriaceae</taxon>
        <taxon>Paraconiothyrium</taxon>
    </lineage>
</organism>